<keyword evidence="1" id="KW-0732">Signal</keyword>
<evidence type="ECO:0000256" key="1">
    <source>
        <dbReference type="SAM" id="SignalP"/>
    </source>
</evidence>
<keyword evidence="3" id="KW-1185">Reference proteome</keyword>
<gene>
    <name evidence="2" type="ORF">VAE063_730006</name>
</gene>
<dbReference type="EMBL" id="CALYLK010000112">
    <property type="protein sequence ID" value="CAH8208176.1"/>
    <property type="molecule type" value="Genomic_DNA"/>
</dbReference>
<feature type="signal peptide" evidence="1">
    <location>
        <begin position="1"/>
        <end position="19"/>
    </location>
</feature>
<dbReference type="Proteomes" id="UP001152658">
    <property type="component" value="Unassembled WGS sequence"/>
</dbReference>
<proteinExistence type="predicted"/>
<protein>
    <recommendedName>
        <fullName evidence="4">DUF4468 domain-containing protein</fullName>
    </recommendedName>
</protein>
<organism evidence="2 3">
    <name type="scientific">Vibrio aestuarianus</name>
    <dbReference type="NCBI Taxonomy" id="28171"/>
    <lineage>
        <taxon>Bacteria</taxon>
        <taxon>Pseudomonadati</taxon>
        <taxon>Pseudomonadota</taxon>
        <taxon>Gammaproteobacteria</taxon>
        <taxon>Vibrionales</taxon>
        <taxon>Vibrionaceae</taxon>
        <taxon>Vibrio</taxon>
    </lineage>
</organism>
<feature type="chain" id="PRO_5046569746" description="DUF4468 domain-containing protein" evidence="1">
    <location>
        <begin position="20"/>
        <end position="159"/>
    </location>
</feature>
<accession>A0ABM9FLA2</accession>
<dbReference type="RefSeq" id="WP_168786455.1">
    <property type="nucleotide sequence ID" value="NZ_CALYLF010000143.1"/>
</dbReference>
<reference evidence="2" key="1">
    <citation type="submission" date="2022-06" db="EMBL/GenBank/DDBJ databases">
        <authorList>
            <person name="Goudenege D."/>
            <person name="Le Roux F."/>
        </authorList>
    </citation>
    <scope>NUCLEOTIDE SEQUENCE</scope>
    <source>
        <strain evidence="2">12-063</strain>
    </source>
</reference>
<evidence type="ECO:0000313" key="2">
    <source>
        <dbReference type="EMBL" id="CAH8208176.1"/>
    </source>
</evidence>
<comment type="caution">
    <text evidence="2">The sequence shown here is derived from an EMBL/GenBank/DDBJ whole genome shotgun (WGS) entry which is preliminary data.</text>
</comment>
<evidence type="ECO:0008006" key="4">
    <source>
        <dbReference type="Google" id="ProtNLM"/>
    </source>
</evidence>
<sequence length="159" mass="18054">MRCLYQAIIPLVVCTSALSAETTWVVPKESQELYSVIESTPSDTYARALAQLDVDSKSCEADIALAYENYFDVIEVIRVNGTLVNVSFSGKNRMGETFFRPKTSNGLKYLITEFKHKKTVDVEFTHDKQWTFSASNFTRTLNSMISTCKSRKKLREQAL</sequence>
<name>A0ABM9FLA2_9VIBR</name>
<evidence type="ECO:0000313" key="3">
    <source>
        <dbReference type="Proteomes" id="UP001152658"/>
    </source>
</evidence>